<dbReference type="Gene3D" id="3.20.20.70">
    <property type="entry name" value="Aldolase class I"/>
    <property type="match status" value="1"/>
</dbReference>
<sequence>MLNPDRQAVVVGSHAVSPLDFDPGVLAEFNFPSPLGLIDSTIRKTYFTAGQTVGRAGFQRIAGALVELGIRDECLNVNWSGSAHPAPQDLDLLETLTECDLPLRLNVYADALLGDGRTPTPVPMREAVDTLVQAGARILAPGIVPAPDADAEMRQRDLLAEYFEYARALGLETTITLANVGRRDFAQLLRAADHAATLGATRIDLMDSTSSLSPEAMKVLVRRFRARLSAPIPVTVHVHDEFGLATACAVAAATAGAGPDVAINGMSYRAGFAPLEEVVLALETLYGIDTGLRLDLIQPIAELVARESGVRIPELKPLTGRYAYLKHMPGDAARAMVEGQDSFPPISHGLVPAKLGQRITWVWGALSSDAMVRNLHRVALAAGHDLGTAPDRAEIAVLRRALDARVAAITGYPRWLDEQEATALYATLLAALRRPPADGELAAALETALPHPDLIAAVRAEARDRVGAVQTARTTILDWPAADLPGLTAYFRPLGVDAAGPRAAFSREEEAGLMRDAGTDRHALIVALTERYEQRLGHRYVAATTGSTAADILARLERRVTDSPERAHRSTVRECARIVEQRLLRLLTGEGVR</sequence>
<evidence type="ECO:0000313" key="4">
    <source>
        <dbReference type="EMBL" id="MFF3566612.1"/>
    </source>
</evidence>
<dbReference type="Proteomes" id="UP001601992">
    <property type="component" value="Unassembled WGS sequence"/>
</dbReference>
<keyword evidence="1" id="KW-0659">Purine metabolism</keyword>
<dbReference type="InterPro" id="IPR036778">
    <property type="entry name" value="OHCU_decarboxylase_sf"/>
</dbReference>
<dbReference type="InterPro" id="IPR018020">
    <property type="entry name" value="OHCU_decarboxylase"/>
</dbReference>
<feature type="domain" description="Pyruvate carboxyltransferase" evidence="3">
    <location>
        <begin position="181"/>
        <end position="298"/>
    </location>
</feature>
<dbReference type="EMBL" id="JBIAQY010000001">
    <property type="protein sequence ID" value="MFF3566612.1"/>
    <property type="molecule type" value="Genomic_DNA"/>
</dbReference>
<accession>A0ABW6RRJ1</accession>
<protein>
    <submittedName>
        <fullName evidence="4">2-oxo-4-hydroxy-4-carboxy-5-ureidoimidazoline decarboxylase</fullName>
    </submittedName>
</protein>
<dbReference type="InterPro" id="IPR000891">
    <property type="entry name" value="PYR_CT"/>
</dbReference>
<dbReference type="Gene3D" id="1.10.3330.10">
    <property type="entry name" value="Oxo-4-hydroxy-4-carboxy-5-ureidoimidazoline decarboxylase"/>
    <property type="match status" value="1"/>
</dbReference>
<evidence type="ECO:0000256" key="2">
    <source>
        <dbReference type="ARBA" id="ARBA00022679"/>
    </source>
</evidence>
<dbReference type="Pfam" id="PF00682">
    <property type="entry name" value="HMGL-like"/>
    <property type="match status" value="1"/>
</dbReference>
<organism evidence="4 5">
    <name type="scientific">Nocardia jiangxiensis</name>
    <dbReference type="NCBI Taxonomy" id="282685"/>
    <lineage>
        <taxon>Bacteria</taxon>
        <taxon>Bacillati</taxon>
        <taxon>Actinomycetota</taxon>
        <taxon>Actinomycetes</taxon>
        <taxon>Mycobacteriales</taxon>
        <taxon>Nocardiaceae</taxon>
        <taxon>Nocardia</taxon>
    </lineage>
</organism>
<evidence type="ECO:0000256" key="1">
    <source>
        <dbReference type="ARBA" id="ARBA00022631"/>
    </source>
</evidence>
<gene>
    <name evidence="4" type="ORF">ACFYXQ_02405</name>
</gene>
<evidence type="ECO:0000313" key="5">
    <source>
        <dbReference type="Proteomes" id="UP001601992"/>
    </source>
</evidence>
<dbReference type="SUPFAM" id="SSF158694">
    <property type="entry name" value="UraD-Like"/>
    <property type="match status" value="1"/>
</dbReference>
<dbReference type="SUPFAM" id="SSF51569">
    <property type="entry name" value="Aldolase"/>
    <property type="match status" value="1"/>
</dbReference>
<comment type="caution">
    <text evidence="4">The sequence shown here is derived from an EMBL/GenBank/DDBJ whole genome shotgun (WGS) entry which is preliminary data.</text>
</comment>
<keyword evidence="2" id="KW-0808">Transferase</keyword>
<evidence type="ECO:0000259" key="3">
    <source>
        <dbReference type="PROSITE" id="PS50991"/>
    </source>
</evidence>
<dbReference type="Pfam" id="PF09349">
    <property type="entry name" value="OHCU_decarbox"/>
    <property type="match status" value="1"/>
</dbReference>
<dbReference type="InterPro" id="IPR013785">
    <property type="entry name" value="Aldolase_TIM"/>
</dbReference>
<dbReference type="PROSITE" id="PS50991">
    <property type="entry name" value="PYR_CT"/>
    <property type="match status" value="1"/>
</dbReference>
<proteinExistence type="predicted"/>
<keyword evidence="5" id="KW-1185">Reference proteome</keyword>
<dbReference type="RefSeq" id="WP_063712938.1">
    <property type="nucleotide sequence ID" value="NZ_JBIAQY010000001.1"/>
</dbReference>
<dbReference type="PANTHER" id="PTHR42880">
    <property type="entry name" value="HOMOCITRATE SYNTHASE"/>
    <property type="match status" value="1"/>
</dbReference>
<dbReference type="PANTHER" id="PTHR42880:SF1">
    <property type="entry name" value="ISOPROPYLMALATE_HOMOCITRATE_CITRAMALATE SYNTHASE FAMILY PROTEIN"/>
    <property type="match status" value="1"/>
</dbReference>
<reference evidence="4 5" key="1">
    <citation type="submission" date="2024-10" db="EMBL/GenBank/DDBJ databases">
        <title>The Natural Products Discovery Center: Release of the First 8490 Sequenced Strains for Exploring Actinobacteria Biosynthetic Diversity.</title>
        <authorList>
            <person name="Kalkreuter E."/>
            <person name="Kautsar S.A."/>
            <person name="Yang D."/>
            <person name="Bader C.D."/>
            <person name="Teijaro C.N."/>
            <person name="Fluegel L."/>
            <person name="Davis C.M."/>
            <person name="Simpson J.R."/>
            <person name="Lauterbach L."/>
            <person name="Steele A.D."/>
            <person name="Gui C."/>
            <person name="Meng S."/>
            <person name="Li G."/>
            <person name="Viehrig K."/>
            <person name="Ye F."/>
            <person name="Su P."/>
            <person name="Kiefer A.F."/>
            <person name="Nichols A."/>
            <person name="Cepeda A.J."/>
            <person name="Yan W."/>
            <person name="Fan B."/>
            <person name="Jiang Y."/>
            <person name="Adhikari A."/>
            <person name="Zheng C.-J."/>
            <person name="Schuster L."/>
            <person name="Cowan T.M."/>
            <person name="Smanski M.J."/>
            <person name="Chevrette M.G."/>
            <person name="De Carvalho L.P.S."/>
            <person name="Shen B."/>
        </authorList>
    </citation>
    <scope>NUCLEOTIDE SEQUENCE [LARGE SCALE GENOMIC DNA]</scope>
    <source>
        <strain evidence="4 5">NPDC002593</strain>
    </source>
</reference>
<name>A0ABW6RRJ1_9NOCA</name>